<feature type="region of interest" description="Disordered" evidence="1">
    <location>
        <begin position="32"/>
        <end position="138"/>
    </location>
</feature>
<gene>
    <name evidence="3" type="ORF">F5X68DRAFT_60883</name>
</gene>
<feature type="compositionally biased region" description="Low complexity" evidence="1">
    <location>
        <begin position="48"/>
        <end position="60"/>
    </location>
</feature>
<dbReference type="Proteomes" id="UP000770015">
    <property type="component" value="Unassembled WGS sequence"/>
</dbReference>
<proteinExistence type="predicted"/>
<dbReference type="Gene3D" id="1.10.238.10">
    <property type="entry name" value="EF-hand"/>
    <property type="match status" value="1"/>
</dbReference>
<dbReference type="InterPro" id="IPR011992">
    <property type="entry name" value="EF-hand-dom_pair"/>
</dbReference>
<dbReference type="InterPro" id="IPR000261">
    <property type="entry name" value="EH_dom"/>
</dbReference>
<evidence type="ECO:0000256" key="1">
    <source>
        <dbReference type="SAM" id="MobiDB-lite"/>
    </source>
</evidence>
<feature type="region of interest" description="Disordered" evidence="1">
    <location>
        <begin position="775"/>
        <end position="797"/>
    </location>
</feature>
<dbReference type="AlphaFoldDB" id="A0A9P8V175"/>
<evidence type="ECO:0000259" key="2">
    <source>
        <dbReference type="SMART" id="SM00027"/>
    </source>
</evidence>
<feature type="region of interest" description="Disordered" evidence="1">
    <location>
        <begin position="573"/>
        <end position="643"/>
    </location>
</feature>
<evidence type="ECO:0000313" key="4">
    <source>
        <dbReference type="Proteomes" id="UP000770015"/>
    </source>
</evidence>
<keyword evidence="4" id="KW-1185">Reference proteome</keyword>
<dbReference type="SMART" id="SM00027">
    <property type="entry name" value="EH"/>
    <property type="match status" value="1"/>
</dbReference>
<dbReference type="SUPFAM" id="SSF47473">
    <property type="entry name" value="EF-hand"/>
    <property type="match status" value="1"/>
</dbReference>
<feature type="compositionally biased region" description="Low complexity" evidence="1">
    <location>
        <begin position="315"/>
        <end position="330"/>
    </location>
</feature>
<sequence length="797" mass="84558">MNNPPSPRHGPVAFRGASDSAAALQGANLAFIKGSKPKPTPPANNLGSRNSALTAATTSASRDRSRSRSPVPPLNRHTTGGSSRGLTEHSRYGGDSASDSLGSREQASRSGGGPSVSAATAAGLLQPSSATGARSNMFDPKTTSFIAATLAASRSASPSPQSKGNLLGGQASASTTRAPSTSRSRRSASIESASMSNRDVPDTSSIAPTNSLISMFEGPHDGNDGNMDPVKKGHQPPQQKTPSKKPREKPPLRPITPERSVSPKTEPVPSTLPAVVSDEVDSLPPSRKGTKAKPNPKPKVRSQQNSGMAQLSASAMPPTQAARATQQSQSNGGRGAVSSQSSQWPSQPNETLSAVSPSARAAEVPGPGMKLRQPAGKSQDLGGSSPRMPRPLPPPKSEKLLAEKAQQPRPVVAHSSTSAPVSPKPRPQSQPKPRPPTPPQPRGSAVASRSMSRRPEVAKPTRAPKSPVQPLRDPGRSSPDNRPTTASTTSSDDTFVSASSNQTPVPRSPPRRRASTPRLPSPSGINANRGSPTRTPAPPLPRRTPTSASSSSLPLHSLSNAIMAGSLAAARLTPSNTGTSSVSLGPAPTLPRHGKSPRLRQTLRQPVSVSDDETEARRIKKHHGHHTHSNKKHFHHEGSRKRWREEIKPNERKRYEALWASNRGLLADYLLPITTSSTDTVHLAAKKDITLNNKLHAYSLAGLGHADVSECVLNVVVREIWRRSRLPDDELAEVWELVASGRNMLDKQQFVVGMWVIDQRLRGRKIPTKASASVWDSAKGVRVSSPKSRKDGTKMRK</sequence>
<name>A0A9P8V175_9PEZI</name>
<feature type="compositionally biased region" description="Basic and acidic residues" evidence="1">
    <location>
        <begin position="788"/>
        <end position="797"/>
    </location>
</feature>
<protein>
    <submittedName>
        <fullName evidence="3">Increased rDNA silencing protein 4</fullName>
    </submittedName>
</protein>
<feature type="compositionally biased region" description="Low complexity" evidence="1">
    <location>
        <begin position="338"/>
        <end position="348"/>
    </location>
</feature>
<feature type="compositionally biased region" description="Polar residues" evidence="1">
    <location>
        <begin position="202"/>
        <end position="213"/>
    </location>
</feature>
<feature type="compositionally biased region" description="Polar residues" evidence="1">
    <location>
        <begin position="573"/>
        <end position="583"/>
    </location>
</feature>
<feature type="region of interest" description="Disordered" evidence="1">
    <location>
        <begin position="151"/>
        <end position="554"/>
    </location>
</feature>
<dbReference type="OrthoDB" id="10045710at2759"/>
<comment type="caution">
    <text evidence="3">The sequence shown here is derived from an EMBL/GenBank/DDBJ whole genome shotgun (WGS) entry which is preliminary data.</text>
</comment>
<organism evidence="3 4">
    <name type="scientific">Plectosphaerella plurivora</name>
    <dbReference type="NCBI Taxonomy" id="936078"/>
    <lineage>
        <taxon>Eukaryota</taxon>
        <taxon>Fungi</taxon>
        <taxon>Dikarya</taxon>
        <taxon>Ascomycota</taxon>
        <taxon>Pezizomycotina</taxon>
        <taxon>Sordariomycetes</taxon>
        <taxon>Hypocreomycetidae</taxon>
        <taxon>Glomerellales</taxon>
        <taxon>Plectosphaerellaceae</taxon>
        <taxon>Plectosphaerella</taxon>
    </lineage>
</organism>
<dbReference type="Pfam" id="PF12763">
    <property type="entry name" value="EH"/>
    <property type="match status" value="1"/>
</dbReference>
<feature type="compositionally biased region" description="Low complexity" evidence="1">
    <location>
        <begin position="484"/>
        <end position="500"/>
    </location>
</feature>
<feature type="compositionally biased region" description="Polar residues" evidence="1">
    <location>
        <begin position="76"/>
        <end position="85"/>
    </location>
</feature>
<feature type="compositionally biased region" description="Low complexity" evidence="1">
    <location>
        <begin position="543"/>
        <end position="554"/>
    </location>
</feature>
<dbReference type="EMBL" id="JAGSXJ010000040">
    <property type="protein sequence ID" value="KAH6664371.1"/>
    <property type="molecule type" value="Genomic_DNA"/>
</dbReference>
<feature type="compositionally biased region" description="Basic residues" evidence="1">
    <location>
        <begin position="618"/>
        <end position="642"/>
    </location>
</feature>
<reference evidence="3" key="1">
    <citation type="journal article" date="2021" name="Nat. Commun.">
        <title>Genetic determinants of endophytism in the Arabidopsis root mycobiome.</title>
        <authorList>
            <person name="Mesny F."/>
            <person name="Miyauchi S."/>
            <person name="Thiergart T."/>
            <person name="Pickel B."/>
            <person name="Atanasova L."/>
            <person name="Karlsson M."/>
            <person name="Huettel B."/>
            <person name="Barry K.W."/>
            <person name="Haridas S."/>
            <person name="Chen C."/>
            <person name="Bauer D."/>
            <person name="Andreopoulos W."/>
            <person name="Pangilinan J."/>
            <person name="LaButti K."/>
            <person name="Riley R."/>
            <person name="Lipzen A."/>
            <person name="Clum A."/>
            <person name="Drula E."/>
            <person name="Henrissat B."/>
            <person name="Kohler A."/>
            <person name="Grigoriev I.V."/>
            <person name="Martin F.M."/>
            <person name="Hacquard S."/>
        </authorList>
    </citation>
    <scope>NUCLEOTIDE SEQUENCE</scope>
    <source>
        <strain evidence="3">MPI-SDFR-AT-0117</strain>
    </source>
</reference>
<feature type="compositionally biased region" description="Low complexity" evidence="1">
    <location>
        <begin position="151"/>
        <end position="162"/>
    </location>
</feature>
<evidence type="ECO:0000313" key="3">
    <source>
        <dbReference type="EMBL" id="KAH6664371.1"/>
    </source>
</evidence>
<feature type="compositionally biased region" description="Low complexity" evidence="1">
    <location>
        <begin position="171"/>
        <end position="198"/>
    </location>
</feature>
<feature type="compositionally biased region" description="Pro residues" evidence="1">
    <location>
        <begin position="422"/>
        <end position="441"/>
    </location>
</feature>
<feature type="domain" description="EH" evidence="2">
    <location>
        <begin position="695"/>
        <end position="780"/>
    </location>
</feature>
<accession>A0A9P8V175</accession>
<feature type="compositionally biased region" description="Basic residues" evidence="1">
    <location>
        <begin position="288"/>
        <end position="300"/>
    </location>
</feature>
<feature type="compositionally biased region" description="Polar residues" evidence="1">
    <location>
        <begin position="301"/>
        <end position="313"/>
    </location>
</feature>
<feature type="compositionally biased region" description="Polar residues" evidence="1">
    <location>
        <begin position="97"/>
        <end position="109"/>
    </location>
</feature>